<proteinExistence type="predicted"/>
<protein>
    <submittedName>
        <fullName evidence="3">Uncharacterized protein</fullName>
    </submittedName>
</protein>
<feature type="region of interest" description="Disordered" evidence="1">
    <location>
        <begin position="40"/>
        <end position="95"/>
    </location>
</feature>
<feature type="region of interest" description="Disordered" evidence="1">
    <location>
        <begin position="1"/>
        <end position="28"/>
    </location>
</feature>
<evidence type="ECO:0000313" key="3">
    <source>
        <dbReference type="EMBL" id="MBJ7609756.1"/>
    </source>
</evidence>
<gene>
    <name evidence="3" type="ORF">JF887_10075</name>
</gene>
<keyword evidence="2" id="KW-0472">Membrane</keyword>
<feature type="transmembrane region" description="Helical" evidence="2">
    <location>
        <begin position="98"/>
        <end position="119"/>
    </location>
</feature>
<name>A0A934NGU9_9BACT</name>
<keyword evidence="2" id="KW-0812">Transmembrane</keyword>
<organism evidence="3 4">
    <name type="scientific">Candidatus Amunia macphersoniae</name>
    <dbReference type="NCBI Taxonomy" id="3127014"/>
    <lineage>
        <taxon>Bacteria</taxon>
        <taxon>Bacillati</taxon>
        <taxon>Candidatus Dormiibacterota</taxon>
        <taxon>Candidatus Dormibacteria</taxon>
        <taxon>Candidatus Aeolococcales</taxon>
        <taxon>Candidatus Aeolococcaceae</taxon>
        <taxon>Candidatus Amunia</taxon>
    </lineage>
</organism>
<feature type="compositionally biased region" description="Pro residues" evidence="1">
    <location>
        <begin position="66"/>
        <end position="76"/>
    </location>
</feature>
<dbReference type="AlphaFoldDB" id="A0A934NGU9"/>
<sequence>MDAERGRPVGGDSPSATDASTERHHLDPAALSVLATTASGALGSPGIESSETARSRPWSMAAAMEPVPPLAPPPALPGQGLAVTTSPRKVDTTPGPRTVVSVAVLVVALAVIVVLVLVLGH</sequence>
<evidence type="ECO:0000256" key="1">
    <source>
        <dbReference type="SAM" id="MobiDB-lite"/>
    </source>
</evidence>
<evidence type="ECO:0000256" key="2">
    <source>
        <dbReference type="SAM" id="Phobius"/>
    </source>
</evidence>
<dbReference type="EMBL" id="JAEKNN010000051">
    <property type="protein sequence ID" value="MBJ7609756.1"/>
    <property type="molecule type" value="Genomic_DNA"/>
</dbReference>
<comment type="caution">
    <text evidence="3">The sequence shown here is derived from an EMBL/GenBank/DDBJ whole genome shotgun (WGS) entry which is preliminary data.</text>
</comment>
<accession>A0A934NGU9</accession>
<dbReference type="Proteomes" id="UP000614410">
    <property type="component" value="Unassembled WGS sequence"/>
</dbReference>
<keyword evidence="2" id="KW-1133">Transmembrane helix</keyword>
<reference evidence="3 4" key="1">
    <citation type="submission" date="2020-10" db="EMBL/GenBank/DDBJ databases">
        <title>Ca. Dormibacterota MAGs.</title>
        <authorList>
            <person name="Montgomery K."/>
        </authorList>
    </citation>
    <scope>NUCLEOTIDE SEQUENCE [LARGE SCALE GENOMIC DNA]</scope>
    <source>
        <strain evidence="3">Mitchell_Peninsula_5</strain>
    </source>
</reference>
<evidence type="ECO:0000313" key="4">
    <source>
        <dbReference type="Proteomes" id="UP000614410"/>
    </source>
</evidence>